<dbReference type="InterPro" id="IPR000408">
    <property type="entry name" value="Reg_chr_condens"/>
</dbReference>
<gene>
    <name evidence="2" type="ORF">E8A74_10675</name>
</gene>
<dbReference type="Pfam" id="PF00415">
    <property type="entry name" value="RCC1"/>
    <property type="match status" value="1"/>
</dbReference>
<dbReference type="SUPFAM" id="SSF50985">
    <property type="entry name" value="RCC1/BLIP-II"/>
    <property type="match status" value="1"/>
</dbReference>
<dbReference type="EMBL" id="SSMQ01000008">
    <property type="protein sequence ID" value="TKD10052.1"/>
    <property type="molecule type" value="Genomic_DNA"/>
</dbReference>
<dbReference type="InterPro" id="IPR051553">
    <property type="entry name" value="Ran_GTPase-activating"/>
</dbReference>
<dbReference type="PROSITE" id="PS50012">
    <property type="entry name" value="RCC1_3"/>
    <property type="match status" value="1"/>
</dbReference>
<sequence length="474" mass="51055">MWQALPLFSAEACRGTLLAAKPMTRARRTILRVTGAATFALLSAACGAGKDVGPGPAVPGPLKITAGYREPPRVLSGHRCLRLADGRVAVVSVGRGSGQLILQASWTSSEPVLDSLCRREDVVLLLRDGRVVLRSFDARGTGLERPYNDFTEGGVGFEAKGGSRLAEVVGREYAIVCVMGGGEVRCPRDMKAIYGELEAYGPLRNLYAQGRAALLEDGRFVLGGPGRRSNQILLDRVVRVSVADFGFNNIVGCLVRDDASVWCWGRNDFGQLGDGTRERHDNPVRVVGLPRVVDVSTSGEHACAIDEEGDVWCWGRSKDGETGEAGKEATEKREVCPIDEAATEQAREEAAANPPCESPAKPGPLVEEANRVRRVDDPCGRLGWTPERARQNVTPIRKRVPGCVMPEDLHEGHPVPVKIDEIKDAVAIEAMPERTWAVRRDGVIVMWGADAKDGAPRMQAFPVVNGAAASPSSR</sequence>
<dbReference type="Proteomes" id="UP000309215">
    <property type="component" value="Unassembled WGS sequence"/>
</dbReference>
<dbReference type="Gene3D" id="2.130.10.30">
    <property type="entry name" value="Regulator of chromosome condensation 1/beta-lactamase-inhibitor protein II"/>
    <property type="match status" value="1"/>
</dbReference>
<dbReference type="InterPro" id="IPR009091">
    <property type="entry name" value="RCC1/BLIP-II"/>
</dbReference>
<organism evidence="2 3">
    <name type="scientific">Polyangium fumosum</name>
    <dbReference type="NCBI Taxonomy" id="889272"/>
    <lineage>
        <taxon>Bacteria</taxon>
        <taxon>Pseudomonadati</taxon>
        <taxon>Myxococcota</taxon>
        <taxon>Polyangia</taxon>
        <taxon>Polyangiales</taxon>
        <taxon>Polyangiaceae</taxon>
        <taxon>Polyangium</taxon>
    </lineage>
</organism>
<dbReference type="PANTHER" id="PTHR45982:SF1">
    <property type="entry name" value="REGULATOR OF CHROMOSOME CONDENSATION"/>
    <property type="match status" value="1"/>
</dbReference>
<name>A0A4U1JFK6_9BACT</name>
<dbReference type="GO" id="GO:0005085">
    <property type="term" value="F:guanyl-nucleotide exchange factor activity"/>
    <property type="evidence" value="ECO:0007669"/>
    <property type="project" value="TreeGrafter"/>
</dbReference>
<dbReference type="OrthoDB" id="9758365at2"/>
<accession>A0A4U1JFK6</accession>
<evidence type="ECO:0000313" key="2">
    <source>
        <dbReference type="EMBL" id="TKD10052.1"/>
    </source>
</evidence>
<evidence type="ECO:0000313" key="3">
    <source>
        <dbReference type="Proteomes" id="UP000309215"/>
    </source>
</evidence>
<feature type="region of interest" description="Disordered" evidence="1">
    <location>
        <begin position="342"/>
        <end position="364"/>
    </location>
</feature>
<protein>
    <recommendedName>
        <fullName evidence="4">Chromosome condensation regulator RCC1</fullName>
    </recommendedName>
</protein>
<comment type="caution">
    <text evidence="2">The sequence shown here is derived from an EMBL/GenBank/DDBJ whole genome shotgun (WGS) entry which is preliminary data.</text>
</comment>
<proteinExistence type="predicted"/>
<keyword evidence="3" id="KW-1185">Reference proteome</keyword>
<evidence type="ECO:0000256" key="1">
    <source>
        <dbReference type="SAM" id="MobiDB-lite"/>
    </source>
</evidence>
<dbReference type="GO" id="GO:0005737">
    <property type="term" value="C:cytoplasm"/>
    <property type="evidence" value="ECO:0007669"/>
    <property type="project" value="TreeGrafter"/>
</dbReference>
<dbReference type="PANTHER" id="PTHR45982">
    <property type="entry name" value="REGULATOR OF CHROMOSOME CONDENSATION"/>
    <property type="match status" value="1"/>
</dbReference>
<reference evidence="2 3" key="1">
    <citation type="submission" date="2019-04" db="EMBL/GenBank/DDBJ databases">
        <authorList>
            <person name="Li Y."/>
            <person name="Wang J."/>
        </authorList>
    </citation>
    <scope>NUCLEOTIDE SEQUENCE [LARGE SCALE GENOMIC DNA]</scope>
    <source>
        <strain evidence="2 3">DSM 14668</strain>
    </source>
</reference>
<dbReference type="AlphaFoldDB" id="A0A4U1JFK6"/>
<evidence type="ECO:0008006" key="4">
    <source>
        <dbReference type="Google" id="ProtNLM"/>
    </source>
</evidence>